<sequence length="120" mass="14185">MKIAERVCIECNSTIKGRSDKRFCDDGCRNNYNNRLNSDQTSYVRTVNTVLRKNRKILMEALTESHKVKVDKTDLIEAGFQFDFFTHQYKTTAGKVYIFVYEYGYLLLKDDQFLLVKKFE</sequence>
<name>A0A380CTD3_SPHSI</name>
<evidence type="ECO:0000313" key="2">
    <source>
        <dbReference type="Proteomes" id="UP000254893"/>
    </source>
</evidence>
<proteinExistence type="predicted"/>
<dbReference type="EMBL" id="UGYW01000002">
    <property type="protein sequence ID" value="SUJ27394.1"/>
    <property type="molecule type" value="Genomic_DNA"/>
</dbReference>
<dbReference type="Proteomes" id="UP000254893">
    <property type="component" value="Unassembled WGS sequence"/>
</dbReference>
<protein>
    <recommendedName>
        <fullName evidence="3">DUF2116 family Zn-ribbon domain-containing protein</fullName>
    </recommendedName>
</protein>
<reference evidence="1 2" key="1">
    <citation type="submission" date="2018-06" db="EMBL/GenBank/DDBJ databases">
        <authorList>
            <consortium name="Pathogen Informatics"/>
            <person name="Doyle S."/>
        </authorList>
    </citation>
    <scope>NUCLEOTIDE SEQUENCE [LARGE SCALE GENOMIC DNA]</scope>
    <source>
        <strain evidence="1 2">NCTC11388</strain>
    </source>
</reference>
<dbReference type="AlphaFoldDB" id="A0A380CTD3"/>
<dbReference type="RefSeq" id="WP_115171482.1">
    <property type="nucleotide sequence ID" value="NZ_UGYW01000002.1"/>
</dbReference>
<accession>A0A380CTD3</accession>
<evidence type="ECO:0008006" key="3">
    <source>
        <dbReference type="Google" id="ProtNLM"/>
    </source>
</evidence>
<gene>
    <name evidence="1" type="ORF">NCTC11388_04170</name>
</gene>
<evidence type="ECO:0000313" key="1">
    <source>
        <dbReference type="EMBL" id="SUJ27394.1"/>
    </source>
</evidence>
<organism evidence="1 2">
    <name type="scientific">Sphingobacterium spiritivorum</name>
    <name type="common">Flavobacterium spiritivorum</name>
    <dbReference type="NCBI Taxonomy" id="258"/>
    <lineage>
        <taxon>Bacteria</taxon>
        <taxon>Pseudomonadati</taxon>
        <taxon>Bacteroidota</taxon>
        <taxon>Sphingobacteriia</taxon>
        <taxon>Sphingobacteriales</taxon>
        <taxon>Sphingobacteriaceae</taxon>
        <taxon>Sphingobacterium</taxon>
    </lineage>
</organism>